<gene>
    <name evidence="2" type="ORF">PSALAMII_LOCUS1478</name>
</gene>
<comment type="caution">
    <text evidence="2">The sequence shown here is derived from an EMBL/GenBank/DDBJ whole genome shotgun (WGS) entry which is preliminary data.</text>
</comment>
<dbReference type="Proteomes" id="UP001152649">
    <property type="component" value="Unassembled WGS sequence"/>
</dbReference>
<sequence>MALDFLELHISGDRYRSLGVAVPSRIHSRPSQNTPLDGVRVAVKDNFDLCGLRTSIGSLSYYQLYPPSKKTAEAVEKLISMGADVVGKLSMSAFALMEHPMQSVDYQAPINPRGDGYQIPGGSSSGAGAAIASYEWLDLALVTDTTGSARIPALYNGCFGLRPSSGIIPMTNTKAIYPEFDTPGLMGRDLSLFHEVLHSWGHSESARKVSSGPFRVIFPQDFRSVASDEQLKLLDSFAGNLAKVLSANVEEISIAVDWTASPPEQSESLDVFLHEVRALKNKQELGKKVKPQENREALRRIKVFRDWFIQRYLSTATETILFILPIGKVGPNYRDQYPGLPAAPSTGLSATSLSPSIGAPELTVPIGEIQYHSRITENMETLPVMAGIMGMPGADKELVQVALYSLEKLGLPTKIQTGKSMFGEQSDGVFKVGTK</sequence>
<organism evidence="2 3">
    <name type="scientific">Penicillium salamii</name>
    <dbReference type="NCBI Taxonomy" id="1612424"/>
    <lineage>
        <taxon>Eukaryota</taxon>
        <taxon>Fungi</taxon>
        <taxon>Dikarya</taxon>
        <taxon>Ascomycota</taxon>
        <taxon>Pezizomycotina</taxon>
        <taxon>Eurotiomycetes</taxon>
        <taxon>Eurotiomycetidae</taxon>
        <taxon>Eurotiales</taxon>
        <taxon>Aspergillaceae</taxon>
        <taxon>Penicillium</taxon>
    </lineage>
</organism>
<keyword evidence="3" id="KW-1185">Reference proteome</keyword>
<feature type="domain" description="Amidase" evidence="1">
    <location>
        <begin position="31"/>
        <end position="211"/>
    </location>
</feature>
<evidence type="ECO:0000313" key="3">
    <source>
        <dbReference type="Proteomes" id="UP001152649"/>
    </source>
</evidence>
<reference evidence="2" key="1">
    <citation type="submission" date="2021-07" db="EMBL/GenBank/DDBJ databases">
        <authorList>
            <person name="Branca A.L. A."/>
        </authorList>
    </citation>
    <scope>NUCLEOTIDE SEQUENCE</scope>
</reference>
<dbReference type="EMBL" id="CAJVPG010000055">
    <property type="protein sequence ID" value="CAG8284060.1"/>
    <property type="molecule type" value="Genomic_DNA"/>
</dbReference>
<evidence type="ECO:0000259" key="1">
    <source>
        <dbReference type="Pfam" id="PF01425"/>
    </source>
</evidence>
<dbReference type="OrthoDB" id="1911848at2759"/>
<accession>A0A9W4N7U1</accession>
<dbReference type="InterPro" id="IPR036928">
    <property type="entry name" value="AS_sf"/>
</dbReference>
<dbReference type="SUPFAM" id="SSF75304">
    <property type="entry name" value="Amidase signature (AS) enzymes"/>
    <property type="match status" value="1"/>
</dbReference>
<protein>
    <recommendedName>
        <fullName evidence="1">Amidase domain-containing protein</fullName>
    </recommendedName>
</protein>
<proteinExistence type="predicted"/>
<name>A0A9W4N7U1_9EURO</name>
<dbReference type="InterPro" id="IPR023631">
    <property type="entry name" value="Amidase_dom"/>
</dbReference>
<dbReference type="Gene3D" id="3.90.1300.10">
    <property type="entry name" value="Amidase signature (AS) domain"/>
    <property type="match status" value="1"/>
</dbReference>
<evidence type="ECO:0000313" key="2">
    <source>
        <dbReference type="EMBL" id="CAG8284060.1"/>
    </source>
</evidence>
<dbReference type="Pfam" id="PF01425">
    <property type="entry name" value="Amidase"/>
    <property type="match status" value="1"/>
</dbReference>
<dbReference type="PANTHER" id="PTHR46310:SF7">
    <property type="entry name" value="AMIDASE 1"/>
    <property type="match status" value="1"/>
</dbReference>
<dbReference type="PANTHER" id="PTHR46310">
    <property type="entry name" value="AMIDASE 1"/>
    <property type="match status" value="1"/>
</dbReference>
<dbReference type="AlphaFoldDB" id="A0A9W4N7U1"/>